<dbReference type="PROSITE" id="PS51352">
    <property type="entry name" value="THIOREDOXIN_2"/>
    <property type="match status" value="1"/>
</dbReference>
<evidence type="ECO:0000256" key="6">
    <source>
        <dbReference type="PIRSR" id="PIRSR637944-1"/>
    </source>
</evidence>
<dbReference type="GO" id="GO:0008379">
    <property type="term" value="F:thioredoxin peroxidase activity"/>
    <property type="evidence" value="ECO:0007669"/>
    <property type="project" value="InterPro"/>
</dbReference>
<comment type="similarity">
    <text evidence="1 7">Belongs to the peroxiredoxin family. Prx5 subfamily.</text>
</comment>
<dbReference type="InterPro" id="IPR013766">
    <property type="entry name" value="Thioredoxin_domain"/>
</dbReference>
<evidence type="ECO:0000313" key="10">
    <source>
        <dbReference type="Proteomes" id="UP001221142"/>
    </source>
</evidence>
<keyword evidence="2 7" id="KW-0575">Peroxidase</keyword>
<dbReference type="CDD" id="cd03013">
    <property type="entry name" value="PRX5_like"/>
    <property type="match status" value="1"/>
</dbReference>
<feature type="domain" description="Thioredoxin" evidence="8">
    <location>
        <begin position="1"/>
        <end position="176"/>
    </location>
</feature>
<dbReference type="InterPro" id="IPR037944">
    <property type="entry name" value="PRX5-like"/>
</dbReference>
<dbReference type="GO" id="GO:0005777">
    <property type="term" value="C:peroxisome"/>
    <property type="evidence" value="ECO:0007669"/>
    <property type="project" value="TreeGrafter"/>
</dbReference>
<keyword evidence="3 7" id="KW-0049">Antioxidant</keyword>
<dbReference type="InterPro" id="IPR013740">
    <property type="entry name" value="Redoxin"/>
</dbReference>
<feature type="active site" description="Cysteine sulfenic acid (-SOH) intermediate" evidence="6">
    <location>
        <position position="57"/>
    </location>
</feature>
<evidence type="ECO:0000256" key="7">
    <source>
        <dbReference type="RuleBase" id="RU366011"/>
    </source>
</evidence>
<comment type="function">
    <text evidence="7">Thiol-specific peroxidase that catalyzes the reduction of hydrogen peroxide and organic hydroperoxides to water and alcohols, respectively. Plays a role in cell protection against oxidative stress by detoxifying peroxides.</text>
</comment>
<accession>A0AAD7BGJ9</accession>
<dbReference type="SUPFAM" id="SSF52833">
    <property type="entry name" value="Thioredoxin-like"/>
    <property type="match status" value="1"/>
</dbReference>
<organism evidence="9 10">
    <name type="scientific">Roridomyces roridus</name>
    <dbReference type="NCBI Taxonomy" id="1738132"/>
    <lineage>
        <taxon>Eukaryota</taxon>
        <taxon>Fungi</taxon>
        <taxon>Dikarya</taxon>
        <taxon>Basidiomycota</taxon>
        <taxon>Agaricomycotina</taxon>
        <taxon>Agaricomycetes</taxon>
        <taxon>Agaricomycetidae</taxon>
        <taxon>Agaricales</taxon>
        <taxon>Marasmiineae</taxon>
        <taxon>Mycenaceae</taxon>
        <taxon>Roridomyces</taxon>
    </lineage>
</organism>
<proteinExistence type="inferred from homology"/>
<evidence type="ECO:0000256" key="2">
    <source>
        <dbReference type="ARBA" id="ARBA00022559"/>
    </source>
</evidence>
<dbReference type="EMBL" id="JARKIF010000017">
    <property type="protein sequence ID" value="KAJ7620291.1"/>
    <property type="molecule type" value="Genomic_DNA"/>
</dbReference>
<dbReference type="PANTHER" id="PTHR10430">
    <property type="entry name" value="PEROXIREDOXIN"/>
    <property type="match status" value="1"/>
</dbReference>
<evidence type="ECO:0000313" key="9">
    <source>
        <dbReference type="EMBL" id="KAJ7620291.1"/>
    </source>
</evidence>
<dbReference type="Proteomes" id="UP001221142">
    <property type="component" value="Unassembled WGS sequence"/>
</dbReference>
<dbReference type="GO" id="GO:0045454">
    <property type="term" value="P:cell redox homeostasis"/>
    <property type="evidence" value="ECO:0007669"/>
    <property type="project" value="TreeGrafter"/>
</dbReference>
<dbReference type="AlphaFoldDB" id="A0AAD7BGJ9"/>
<keyword evidence="4 7" id="KW-0560">Oxidoreductase</keyword>
<dbReference type="InterPro" id="IPR036249">
    <property type="entry name" value="Thioredoxin-like_sf"/>
</dbReference>
<dbReference type="GO" id="GO:0042744">
    <property type="term" value="P:hydrogen peroxide catabolic process"/>
    <property type="evidence" value="ECO:0007669"/>
    <property type="project" value="TreeGrafter"/>
</dbReference>
<dbReference type="PANTHER" id="PTHR10430:SF16">
    <property type="entry name" value="PEROXIREDOXIN-5, MITOCHONDRIAL"/>
    <property type="match status" value="1"/>
</dbReference>
<name>A0AAD7BGJ9_9AGAR</name>
<evidence type="ECO:0000256" key="4">
    <source>
        <dbReference type="ARBA" id="ARBA00023002"/>
    </source>
</evidence>
<sequence length="176" mass="18923">MSDVKEIPQGTFPYIPWDPSLDSKHACGVPSSIRTHEHWKGKKVVLFSVPGAFTPTCHASHLPPYLEKHAELKALGVDVVAVISANDLFVLSGWARFEGITDEIIAISDVNGAWSKALGEALGFEGTLDLTARGLGVRTNRYALVIDDLKVTYVGVEKEPGVSVSGVDAVLEALKK</sequence>
<evidence type="ECO:0000256" key="5">
    <source>
        <dbReference type="ARBA" id="ARBA00023284"/>
    </source>
</evidence>
<dbReference type="Pfam" id="PF08534">
    <property type="entry name" value="Redoxin"/>
    <property type="match status" value="1"/>
</dbReference>
<dbReference type="Gene3D" id="3.40.30.10">
    <property type="entry name" value="Glutaredoxin"/>
    <property type="match status" value="1"/>
</dbReference>
<keyword evidence="5 7" id="KW-0676">Redox-active center</keyword>
<keyword evidence="10" id="KW-1185">Reference proteome</keyword>
<evidence type="ECO:0000256" key="1">
    <source>
        <dbReference type="ARBA" id="ARBA00010505"/>
    </source>
</evidence>
<comment type="caution">
    <text evidence="9">The sequence shown here is derived from an EMBL/GenBank/DDBJ whole genome shotgun (WGS) entry which is preliminary data.</text>
</comment>
<evidence type="ECO:0000259" key="8">
    <source>
        <dbReference type="PROSITE" id="PS51352"/>
    </source>
</evidence>
<dbReference type="GO" id="GO:0005739">
    <property type="term" value="C:mitochondrion"/>
    <property type="evidence" value="ECO:0007669"/>
    <property type="project" value="TreeGrafter"/>
</dbReference>
<reference evidence="9" key="1">
    <citation type="submission" date="2023-03" db="EMBL/GenBank/DDBJ databases">
        <title>Massive genome expansion in bonnet fungi (Mycena s.s.) driven by repeated elements and novel gene families across ecological guilds.</title>
        <authorList>
            <consortium name="Lawrence Berkeley National Laboratory"/>
            <person name="Harder C.B."/>
            <person name="Miyauchi S."/>
            <person name="Viragh M."/>
            <person name="Kuo A."/>
            <person name="Thoen E."/>
            <person name="Andreopoulos B."/>
            <person name="Lu D."/>
            <person name="Skrede I."/>
            <person name="Drula E."/>
            <person name="Henrissat B."/>
            <person name="Morin E."/>
            <person name="Kohler A."/>
            <person name="Barry K."/>
            <person name="LaButti K."/>
            <person name="Morin E."/>
            <person name="Salamov A."/>
            <person name="Lipzen A."/>
            <person name="Mereny Z."/>
            <person name="Hegedus B."/>
            <person name="Baldrian P."/>
            <person name="Stursova M."/>
            <person name="Weitz H."/>
            <person name="Taylor A."/>
            <person name="Grigoriev I.V."/>
            <person name="Nagy L.G."/>
            <person name="Martin F."/>
            <person name="Kauserud H."/>
        </authorList>
    </citation>
    <scope>NUCLEOTIDE SEQUENCE</scope>
    <source>
        <strain evidence="9">9284</strain>
    </source>
</reference>
<dbReference type="GO" id="GO:0034599">
    <property type="term" value="P:cellular response to oxidative stress"/>
    <property type="evidence" value="ECO:0007669"/>
    <property type="project" value="InterPro"/>
</dbReference>
<evidence type="ECO:0000256" key="3">
    <source>
        <dbReference type="ARBA" id="ARBA00022862"/>
    </source>
</evidence>
<gene>
    <name evidence="9" type="ORF">FB45DRAFT_839538</name>
</gene>
<protein>
    <submittedName>
        <fullName evidence="9">Redoxin</fullName>
    </submittedName>
</protein>